<proteinExistence type="predicted"/>
<feature type="transmembrane region" description="Helical" evidence="2">
    <location>
        <begin position="6"/>
        <end position="25"/>
    </location>
</feature>
<feature type="region of interest" description="Disordered" evidence="1">
    <location>
        <begin position="100"/>
        <end position="126"/>
    </location>
</feature>
<evidence type="ECO:0000256" key="1">
    <source>
        <dbReference type="SAM" id="MobiDB-lite"/>
    </source>
</evidence>
<keyword evidence="2" id="KW-0472">Membrane</keyword>
<protein>
    <recommendedName>
        <fullName evidence="5">DUF3301 domain-containing protein</fullName>
    </recommendedName>
</protein>
<keyword evidence="2" id="KW-0812">Transmembrane</keyword>
<evidence type="ECO:0008006" key="5">
    <source>
        <dbReference type="Google" id="ProtNLM"/>
    </source>
</evidence>
<dbReference type="Proteomes" id="UP000240009">
    <property type="component" value="Unassembled WGS sequence"/>
</dbReference>
<gene>
    <name evidence="3" type="ORF">C5Y96_05215</name>
</gene>
<sequence>MNGGEFVFIVIGVSIAASILFRLLADSMDRERVRKYVTRTGGELLETHWAPFGPGWFGEKSDRIYRVRFRDRAGCIHKAHVKTSLMTGVYMTNDTIVSCPQAKSEPPRPKHLDTPAQQETVEQEKARLRKRLAELEQMD</sequence>
<reference evidence="3 4" key="1">
    <citation type="submission" date="2018-02" db="EMBL/GenBank/DDBJ databases">
        <title>Comparative genomes isolates from brazilian mangrove.</title>
        <authorList>
            <person name="Araujo J.E."/>
            <person name="Taketani R.G."/>
            <person name="Silva M.C.P."/>
            <person name="Loureco M.V."/>
            <person name="Andreote F.D."/>
        </authorList>
    </citation>
    <scope>NUCLEOTIDE SEQUENCE [LARGE SCALE GENOMIC DNA]</scope>
    <source>
        <strain evidence="3 4">HEX-2 MGV</strain>
    </source>
</reference>
<name>A0A2S8G486_9BACT</name>
<dbReference type="AlphaFoldDB" id="A0A2S8G486"/>
<comment type="caution">
    <text evidence="3">The sequence shown here is derived from an EMBL/GenBank/DDBJ whole genome shotgun (WGS) entry which is preliminary data.</text>
</comment>
<dbReference type="RefSeq" id="WP_105350586.1">
    <property type="nucleotide sequence ID" value="NZ_PUIA01000016.1"/>
</dbReference>
<evidence type="ECO:0000256" key="2">
    <source>
        <dbReference type="SAM" id="Phobius"/>
    </source>
</evidence>
<keyword evidence="2" id="KW-1133">Transmembrane helix</keyword>
<evidence type="ECO:0000313" key="4">
    <source>
        <dbReference type="Proteomes" id="UP000240009"/>
    </source>
</evidence>
<organism evidence="3 4">
    <name type="scientific">Blastopirellula marina</name>
    <dbReference type="NCBI Taxonomy" id="124"/>
    <lineage>
        <taxon>Bacteria</taxon>
        <taxon>Pseudomonadati</taxon>
        <taxon>Planctomycetota</taxon>
        <taxon>Planctomycetia</taxon>
        <taxon>Pirellulales</taxon>
        <taxon>Pirellulaceae</taxon>
        <taxon>Blastopirellula</taxon>
    </lineage>
</organism>
<evidence type="ECO:0000313" key="3">
    <source>
        <dbReference type="EMBL" id="PQO39258.1"/>
    </source>
</evidence>
<accession>A0A2S8G486</accession>
<dbReference type="OrthoDB" id="289234at2"/>
<dbReference type="EMBL" id="PUIA01000016">
    <property type="protein sequence ID" value="PQO39258.1"/>
    <property type="molecule type" value="Genomic_DNA"/>
</dbReference>